<keyword evidence="10" id="KW-1185">Reference proteome</keyword>
<dbReference type="GO" id="GO:0005886">
    <property type="term" value="C:plasma membrane"/>
    <property type="evidence" value="ECO:0007669"/>
    <property type="project" value="UniProtKB-SubCell"/>
</dbReference>
<evidence type="ECO:0000259" key="8">
    <source>
        <dbReference type="PROSITE" id="PS50253"/>
    </source>
</evidence>
<dbReference type="GO" id="GO:0019646">
    <property type="term" value="P:aerobic electron transport chain"/>
    <property type="evidence" value="ECO:0007669"/>
    <property type="project" value="InterPro"/>
</dbReference>
<reference evidence="9 10" key="1">
    <citation type="submission" date="2018-05" db="EMBL/GenBank/DDBJ databases">
        <title>Brumimicrobium oceani sp. nov., isolated from coastal sediment.</title>
        <authorList>
            <person name="Kou Y."/>
        </authorList>
    </citation>
    <scope>NUCLEOTIDE SEQUENCE [LARGE SCALE GENOMIC DNA]</scope>
    <source>
        <strain evidence="9 10">C305</strain>
    </source>
</reference>
<dbReference type="PROSITE" id="PS50253">
    <property type="entry name" value="COX3"/>
    <property type="match status" value="1"/>
</dbReference>
<dbReference type="EMBL" id="QFRJ01000008">
    <property type="protein sequence ID" value="PWH85207.1"/>
    <property type="molecule type" value="Genomic_DNA"/>
</dbReference>
<evidence type="ECO:0000256" key="7">
    <source>
        <dbReference type="SAM" id="Phobius"/>
    </source>
</evidence>
<proteinExistence type="inferred from homology"/>
<dbReference type="OrthoDB" id="9810850at2"/>
<dbReference type="InterPro" id="IPR024791">
    <property type="entry name" value="Cyt_c/ubiquinol_Oxase_su3"/>
</dbReference>
<evidence type="ECO:0000256" key="6">
    <source>
        <dbReference type="ARBA" id="ARBA00023136"/>
    </source>
</evidence>
<feature type="transmembrane region" description="Helical" evidence="7">
    <location>
        <begin position="264"/>
        <end position="288"/>
    </location>
</feature>
<organism evidence="9 10">
    <name type="scientific">Brumimicrobium oceani</name>
    <dbReference type="NCBI Taxonomy" id="2100725"/>
    <lineage>
        <taxon>Bacteria</taxon>
        <taxon>Pseudomonadati</taxon>
        <taxon>Bacteroidota</taxon>
        <taxon>Flavobacteriia</taxon>
        <taxon>Flavobacteriales</taxon>
        <taxon>Crocinitomicaceae</taxon>
        <taxon>Brumimicrobium</taxon>
    </lineage>
</organism>
<evidence type="ECO:0000256" key="3">
    <source>
        <dbReference type="ARBA" id="ARBA00022475"/>
    </source>
</evidence>
<evidence type="ECO:0000256" key="1">
    <source>
        <dbReference type="ARBA" id="ARBA00004651"/>
    </source>
</evidence>
<name>A0A2U2XBR4_9FLAO</name>
<evidence type="ECO:0000256" key="2">
    <source>
        <dbReference type="ARBA" id="ARBA00010581"/>
    </source>
</evidence>
<evidence type="ECO:0000256" key="4">
    <source>
        <dbReference type="ARBA" id="ARBA00022692"/>
    </source>
</evidence>
<accession>A0A2U2XBR4</accession>
<dbReference type="PANTHER" id="PTHR11403">
    <property type="entry name" value="CYTOCHROME C OXIDASE SUBUNIT III"/>
    <property type="match status" value="1"/>
</dbReference>
<keyword evidence="6 7" id="KW-0472">Membrane</keyword>
<gene>
    <name evidence="9" type="ORF">DIT68_10725</name>
</gene>
<reference evidence="9 10" key="2">
    <citation type="submission" date="2018-05" db="EMBL/GenBank/DDBJ databases">
        <authorList>
            <person name="Lanie J.A."/>
            <person name="Ng W.-L."/>
            <person name="Kazmierczak K.M."/>
            <person name="Andrzejewski T.M."/>
            <person name="Davidsen T.M."/>
            <person name="Wayne K.J."/>
            <person name="Tettelin H."/>
            <person name="Glass J.I."/>
            <person name="Rusch D."/>
            <person name="Podicherti R."/>
            <person name="Tsui H.-C.T."/>
            <person name="Winkler M.E."/>
        </authorList>
    </citation>
    <scope>NUCLEOTIDE SEQUENCE [LARGE SCALE GENOMIC DNA]</scope>
    <source>
        <strain evidence="9 10">C305</strain>
    </source>
</reference>
<dbReference type="SUPFAM" id="SSF81452">
    <property type="entry name" value="Cytochrome c oxidase subunit III-like"/>
    <property type="match status" value="2"/>
</dbReference>
<evidence type="ECO:0000256" key="5">
    <source>
        <dbReference type="ARBA" id="ARBA00022989"/>
    </source>
</evidence>
<keyword evidence="5 7" id="KW-1133">Transmembrane helix</keyword>
<dbReference type="InterPro" id="IPR000298">
    <property type="entry name" value="Cyt_c_oxidase-like_su3"/>
</dbReference>
<dbReference type="PANTHER" id="PTHR11403:SF2">
    <property type="entry name" value="CYTOCHROME BO(3) UBIQUINOL OXIDASE SUBUNIT 3"/>
    <property type="match status" value="1"/>
</dbReference>
<keyword evidence="4 7" id="KW-0812">Transmembrane</keyword>
<feature type="domain" description="Heme-copper oxidase subunit III family profile" evidence="8">
    <location>
        <begin position="1"/>
        <end position="328"/>
    </location>
</feature>
<comment type="similarity">
    <text evidence="2">Belongs to the cytochrome c oxidase subunit 3 family.</text>
</comment>
<protein>
    <submittedName>
        <fullName evidence="9">Cytochrome oxidase subunit III</fullName>
    </submittedName>
</protein>
<dbReference type="GO" id="GO:0004129">
    <property type="term" value="F:cytochrome-c oxidase activity"/>
    <property type="evidence" value="ECO:0007669"/>
    <property type="project" value="InterPro"/>
</dbReference>
<evidence type="ECO:0000313" key="9">
    <source>
        <dbReference type="EMBL" id="PWH85207.1"/>
    </source>
</evidence>
<dbReference type="Pfam" id="PF00510">
    <property type="entry name" value="COX3"/>
    <property type="match status" value="1"/>
</dbReference>
<sequence length="328" mass="36344">MWFFLVSDALTFGGFLIAYGFTRYSYGGAWPIGEETFDALPFLQGSYPLAYVALMTFILIISSVTMVLAVEAGHRMDRKGVTKWMLATVLGGLIFVGSQAWEWSHFIHGTKFGRVELSDGSIATAKGDFGKIQSFEIVKPGAHYAGIGELITNDNITKEDGDLMHAFQHAAAKRNLSGTAGAMLITLHDGTVAKVNKEADKNLELIVKVAGNNHAVSVAADESTRINEEEGSVALYYEALSKGNVVYGANLDENEYGPQTYGHFFFFVTGFHGFHVTIGIILNIVIFINVLKGTYHRRGHYEMVEKGGLYWHFVDLVWVFVFTFFYLI</sequence>
<comment type="caution">
    <text evidence="9">The sequence shown here is derived from an EMBL/GenBank/DDBJ whole genome shotgun (WGS) entry which is preliminary data.</text>
</comment>
<dbReference type="InterPro" id="IPR013833">
    <property type="entry name" value="Cyt_c_oxidase_su3_a-hlx"/>
</dbReference>
<dbReference type="Proteomes" id="UP000245370">
    <property type="component" value="Unassembled WGS sequence"/>
</dbReference>
<dbReference type="InterPro" id="IPR035973">
    <property type="entry name" value="Cyt_c_oxidase_su3-like_sf"/>
</dbReference>
<feature type="transmembrane region" description="Helical" evidence="7">
    <location>
        <begin position="84"/>
        <end position="101"/>
    </location>
</feature>
<dbReference type="Gene3D" id="1.20.120.80">
    <property type="entry name" value="Cytochrome c oxidase, subunit III, four-helix bundle"/>
    <property type="match status" value="2"/>
</dbReference>
<feature type="transmembrane region" description="Helical" evidence="7">
    <location>
        <begin position="49"/>
        <end position="72"/>
    </location>
</feature>
<comment type="subcellular location">
    <subcellularLocation>
        <location evidence="1">Cell membrane</location>
        <topology evidence="1">Multi-pass membrane protein</topology>
    </subcellularLocation>
</comment>
<evidence type="ECO:0000313" key="10">
    <source>
        <dbReference type="Proteomes" id="UP000245370"/>
    </source>
</evidence>
<keyword evidence="3" id="KW-1003">Cell membrane</keyword>
<dbReference type="AlphaFoldDB" id="A0A2U2XBR4"/>
<feature type="transmembrane region" description="Helical" evidence="7">
    <location>
        <begin position="309"/>
        <end position="327"/>
    </location>
</feature>